<accession>A0A9X2JM29</accession>
<dbReference type="GO" id="GO:0007155">
    <property type="term" value="P:cell adhesion"/>
    <property type="evidence" value="ECO:0007669"/>
    <property type="project" value="InterPro"/>
</dbReference>
<feature type="domain" description="Gram-positive cocci surface proteins LPxTG" evidence="7">
    <location>
        <begin position="453"/>
        <end position="487"/>
    </location>
</feature>
<evidence type="ECO:0000256" key="2">
    <source>
        <dbReference type="ARBA" id="ARBA00022512"/>
    </source>
</evidence>
<sequence>MQSKKGLSMIQVFILLVSLIVPFFQNGVINASSDWGNEFITNAELEDSNGNPQTSFSIYDDMRAHWDFDIPAGKAMAGDTITVDIPMVFRLATTTKFDIKDSGGVVIGRAVANPTTKKITITLTDAVSTDHNEIKGNFDLWVNWDTTQVTQDTTVPVNWGSWGSTTIDIIPSSGPDPSEVLYKWGWYDETDPTLIHWRVRINYAKQEINDAKYTDTVGGNQKLVSGSITAYNVSFYSDGNTFDINSYYPSSATIENGTAGFTTNLGNISGPVLIDYETKATDGSVSAQYENSGSLTGTNIVEQTVDVQTPNNGGGGSADTTVNIAGTKTWIDNNNANNTRPSSIMIDLYKNGIKVDSQEASASTNWKYAFNNLAKYDSTGKINNYTVKEEPVANYSSSQDGNNFINTYVPTNPTIPITPGKSESYTIIDNNLKQESDAFSIKQTQNTSNQKALPQTGEVISRAIVFIGIVLLSICGIFLLLKYRKET</sequence>
<dbReference type="InterPro" id="IPR008454">
    <property type="entry name" value="Collagen-bd_Cna-like_B-typ_dom"/>
</dbReference>
<evidence type="ECO:0000313" key="8">
    <source>
        <dbReference type="EMBL" id="MCP0887489.1"/>
    </source>
</evidence>
<organism evidence="8 9">
    <name type="scientific">Ligilactobacillus ubinensis</name>
    <dbReference type="NCBI Taxonomy" id="2876789"/>
    <lineage>
        <taxon>Bacteria</taxon>
        <taxon>Bacillati</taxon>
        <taxon>Bacillota</taxon>
        <taxon>Bacilli</taxon>
        <taxon>Lactobacillales</taxon>
        <taxon>Lactobacillaceae</taxon>
        <taxon>Ligilactobacillus</taxon>
    </lineage>
</organism>
<keyword evidence="5" id="KW-0572">Peptidoglycan-anchor</keyword>
<keyword evidence="6" id="KW-0472">Membrane</keyword>
<dbReference type="SUPFAM" id="SSF49478">
    <property type="entry name" value="Cna protein B-type domain"/>
    <property type="match status" value="1"/>
</dbReference>
<dbReference type="Pfam" id="PF05738">
    <property type="entry name" value="Cna_B"/>
    <property type="match status" value="1"/>
</dbReference>
<feature type="transmembrane region" description="Helical" evidence="6">
    <location>
        <begin position="459"/>
        <end position="481"/>
    </location>
</feature>
<dbReference type="CDD" id="cd00222">
    <property type="entry name" value="CollagenBindB"/>
    <property type="match status" value="1"/>
</dbReference>
<evidence type="ECO:0000259" key="7">
    <source>
        <dbReference type="PROSITE" id="PS50847"/>
    </source>
</evidence>
<reference evidence="8 9" key="1">
    <citation type="journal article" date="2023" name="Int. J. Syst. Evol. Microbiol.">
        <title>Ligilactobacillus ubinensis sp. nov., a novel species isolated from the wild ferment of a durian fruit (Durio zibethinus).</title>
        <authorList>
            <person name="Heng Y.C."/>
            <person name="Menon N."/>
            <person name="Chen B."/>
            <person name="Loo B.Z.L."/>
            <person name="Wong G.W.J."/>
            <person name="Lim A.C.H."/>
            <person name="Silvaraju S."/>
            <person name="Kittelmann S."/>
        </authorList>
    </citation>
    <scope>NUCLEOTIDE SEQUENCE [LARGE SCALE GENOMIC DNA]</scope>
    <source>
        <strain evidence="8 9">WILCCON 0076</strain>
    </source>
</reference>
<dbReference type="Pfam" id="PF05737">
    <property type="entry name" value="Collagen_bind"/>
    <property type="match status" value="1"/>
</dbReference>
<dbReference type="EMBL" id="JAIULA010000018">
    <property type="protein sequence ID" value="MCP0887489.1"/>
    <property type="molecule type" value="Genomic_DNA"/>
</dbReference>
<comment type="caution">
    <text evidence="8">The sequence shown here is derived from an EMBL/GenBank/DDBJ whole genome shotgun (WGS) entry which is preliminary data.</text>
</comment>
<name>A0A9X2JM29_9LACO</name>
<dbReference type="InterPro" id="IPR008966">
    <property type="entry name" value="Adhesion_dom_sf"/>
</dbReference>
<evidence type="ECO:0000256" key="3">
    <source>
        <dbReference type="ARBA" id="ARBA00022525"/>
    </source>
</evidence>
<keyword evidence="2" id="KW-0134">Cell wall</keyword>
<dbReference type="Gene3D" id="2.60.40.1280">
    <property type="match status" value="1"/>
</dbReference>
<dbReference type="Pfam" id="PF17961">
    <property type="entry name" value="Big_8"/>
    <property type="match status" value="1"/>
</dbReference>
<comment type="subcellular location">
    <subcellularLocation>
        <location evidence="1">Secreted</location>
        <location evidence="1">Cell wall</location>
        <topology evidence="1">Peptidoglycan-anchor</topology>
    </subcellularLocation>
</comment>
<dbReference type="InterPro" id="IPR041171">
    <property type="entry name" value="SDR_Ig"/>
</dbReference>
<dbReference type="InterPro" id="IPR019931">
    <property type="entry name" value="LPXTG_anchor"/>
</dbReference>
<keyword evidence="9" id="KW-1185">Reference proteome</keyword>
<dbReference type="InterPro" id="IPR008456">
    <property type="entry name" value="Collagen-bd_dom"/>
</dbReference>
<proteinExistence type="predicted"/>
<dbReference type="RefSeq" id="WP_253361398.1">
    <property type="nucleotide sequence ID" value="NZ_JAIULA010000018.1"/>
</dbReference>
<dbReference type="InterPro" id="IPR011252">
    <property type="entry name" value="Fibrogen-bd_dom1"/>
</dbReference>
<evidence type="ECO:0000256" key="5">
    <source>
        <dbReference type="ARBA" id="ARBA00023088"/>
    </source>
</evidence>
<dbReference type="Gene3D" id="2.60.40.740">
    <property type="match status" value="1"/>
</dbReference>
<dbReference type="GO" id="GO:0005518">
    <property type="term" value="F:collagen binding"/>
    <property type="evidence" value="ECO:0007669"/>
    <property type="project" value="InterPro"/>
</dbReference>
<keyword evidence="3" id="KW-0964">Secreted</keyword>
<dbReference type="SUPFAM" id="SSF49401">
    <property type="entry name" value="Bacterial adhesins"/>
    <property type="match status" value="2"/>
</dbReference>
<dbReference type="NCBIfam" id="TIGR01167">
    <property type="entry name" value="LPXTG_anchor"/>
    <property type="match status" value="1"/>
</dbReference>
<dbReference type="PROSITE" id="PS50847">
    <property type="entry name" value="GRAM_POS_ANCHORING"/>
    <property type="match status" value="1"/>
</dbReference>
<gene>
    <name evidence="8" type="ORF">LB941_09080</name>
</gene>
<keyword evidence="4" id="KW-0732">Signal</keyword>
<dbReference type="AlphaFoldDB" id="A0A9X2JM29"/>
<dbReference type="Proteomes" id="UP001139006">
    <property type="component" value="Unassembled WGS sequence"/>
</dbReference>
<keyword evidence="6" id="KW-1133">Transmembrane helix</keyword>
<evidence type="ECO:0000313" key="9">
    <source>
        <dbReference type="Proteomes" id="UP001139006"/>
    </source>
</evidence>
<evidence type="ECO:0000256" key="4">
    <source>
        <dbReference type="ARBA" id="ARBA00022729"/>
    </source>
</evidence>
<protein>
    <submittedName>
        <fullName evidence="8">Cna B-type domain-containing protein</fullName>
    </submittedName>
</protein>
<dbReference type="Gene3D" id="2.60.40.1140">
    <property type="entry name" value="Collagen-binding surface protein Cna, B-type domain"/>
    <property type="match status" value="1"/>
</dbReference>
<evidence type="ECO:0000256" key="1">
    <source>
        <dbReference type="ARBA" id="ARBA00004168"/>
    </source>
</evidence>
<keyword evidence="6" id="KW-0812">Transmembrane</keyword>
<evidence type="ECO:0000256" key="6">
    <source>
        <dbReference type="SAM" id="Phobius"/>
    </source>
</evidence>